<feature type="transmembrane region" description="Helical" evidence="7">
    <location>
        <begin position="333"/>
        <end position="366"/>
    </location>
</feature>
<feature type="transmembrane region" description="Helical" evidence="7">
    <location>
        <begin position="378"/>
        <end position="400"/>
    </location>
</feature>
<organism evidence="10 11">
    <name type="scientific">Eiseniibacteriota bacterium</name>
    <dbReference type="NCBI Taxonomy" id="2212470"/>
    <lineage>
        <taxon>Bacteria</taxon>
        <taxon>Candidatus Eiseniibacteriota</taxon>
    </lineage>
</organism>
<evidence type="ECO:0000256" key="5">
    <source>
        <dbReference type="ARBA" id="ARBA00023136"/>
    </source>
</evidence>
<dbReference type="AlphaFoldDB" id="A0A933SAE6"/>
<evidence type="ECO:0000256" key="1">
    <source>
        <dbReference type="ARBA" id="ARBA00004651"/>
    </source>
</evidence>
<evidence type="ECO:0000259" key="9">
    <source>
        <dbReference type="Pfam" id="PF12704"/>
    </source>
</evidence>
<feature type="transmembrane region" description="Helical" evidence="7">
    <location>
        <begin position="287"/>
        <end position="312"/>
    </location>
</feature>
<sequence length="417" mass="44908">MHQRWWANLLVGADALRIHPLRTMLSVLGILIGSAALVATMAVSDGLMVFVRDRVQRELSVQVVTLSPRLSRFEDGEWVPQHDYPVFTDTDAEALLRHAPGVQSATLVLGGRAEVSHRGVRRHASVTFGTASLPEFGQLDLGAGHFFSAAEAEHNLPVVVLNYALARELLPAGDPLSMVGREVRLERRTRRVVGVLAATGFESRDDPALAAFAPLRSARAILAPSPGRRLAPTIRLLARSLESVDSVEDDVRDWLARRYADWPRRVTVAVGREQLEQVEQAFLLMKVFVGAIVGISLLVGGIGIMNVLLAAVTERTREIGIRKSVGARRSDIMVQFLAESVAIALAGAFAGLLLGLLLAAGVTALFRGWVGAPVYPVLSWTSVLVATVSSSAVGLVFGTYPARRAARLSPVVAIAHE</sequence>
<proteinExistence type="inferred from homology"/>
<dbReference type="InterPro" id="IPR003838">
    <property type="entry name" value="ABC3_permease_C"/>
</dbReference>
<dbReference type="PANTHER" id="PTHR30572:SF4">
    <property type="entry name" value="ABC TRANSPORTER PERMEASE YTRF"/>
    <property type="match status" value="1"/>
</dbReference>
<dbReference type="Proteomes" id="UP000696931">
    <property type="component" value="Unassembled WGS sequence"/>
</dbReference>
<feature type="domain" description="MacB-like periplasmic core" evidence="9">
    <location>
        <begin position="23"/>
        <end position="253"/>
    </location>
</feature>
<evidence type="ECO:0000313" key="10">
    <source>
        <dbReference type="EMBL" id="MBI5168502.1"/>
    </source>
</evidence>
<dbReference type="Pfam" id="PF12704">
    <property type="entry name" value="MacB_PCD"/>
    <property type="match status" value="1"/>
</dbReference>
<protein>
    <submittedName>
        <fullName evidence="10">ABC transporter permease</fullName>
    </submittedName>
</protein>
<keyword evidence="5 7" id="KW-0472">Membrane</keyword>
<reference evidence="10" key="1">
    <citation type="submission" date="2020-07" db="EMBL/GenBank/DDBJ databases">
        <title>Huge and variable diversity of episymbiotic CPR bacteria and DPANN archaea in groundwater ecosystems.</title>
        <authorList>
            <person name="He C.Y."/>
            <person name="Keren R."/>
            <person name="Whittaker M."/>
            <person name="Farag I.F."/>
            <person name="Doudna J."/>
            <person name="Cate J.H.D."/>
            <person name="Banfield J.F."/>
        </authorList>
    </citation>
    <scope>NUCLEOTIDE SEQUENCE</scope>
    <source>
        <strain evidence="10">NC_groundwater_1813_Pr3_B-0.1um_71_17</strain>
    </source>
</reference>
<gene>
    <name evidence="10" type="ORF">HZA61_03340</name>
</gene>
<dbReference type="GO" id="GO:0005886">
    <property type="term" value="C:plasma membrane"/>
    <property type="evidence" value="ECO:0007669"/>
    <property type="project" value="UniProtKB-SubCell"/>
</dbReference>
<evidence type="ECO:0000256" key="6">
    <source>
        <dbReference type="ARBA" id="ARBA00038076"/>
    </source>
</evidence>
<evidence type="ECO:0000259" key="8">
    <source>
        <dbReference type="Pfam" id="PF02687"/>
    </source>
</evidence>
<dbReference type="PANTHER" id="PTHR30572">
    <property type="entry name" value="MEMBRANE COMPONENT OF TRANSPORTER-RELATED"/>
    <property type="match status" value="1"/>
</dbReference>
<dbReference type="InterPro" id="IPR050250">
    <property type="entry name" value="Macrolide_Exporter_MacB"/>
</dbReference>
<dbReference type="InterPro" id="IPR025857">
    <property type="entry name" value="MacB_PCD"/>
</dbReference>
<evidence type="ECO:0000256" key="4">
    <source>
        <dbReference type="ARBA" id="ARBA00022989"/>
    </source>
</evidence>
<comment type="similarity">
    <text evidence="6">Belongs to the ABC-4 integral membrane protein family.</text>
</comment>
<feature type="domain" description="ABC3 transporter permease C-terminal" evidence="8">
    <location>
        <begin position="291"/>
        <end position="410"/>
    </location>
</feature>
<dbReference type="Pfam" id="PF02687">
    <property type="entry name" value="FtsX"/>
    <property type="match status" value="1"/>
</dbReference>
<name>A0A933SAE6_UNCEI</name>
<keyword evidence="4 7" id="KW-1133">Transmembrane helix</keyword>
<evidence type="ECO:0000256" key="7">
    <source>
        <dbReference type="SAM" id="Phobius"/>
    </source>
</evidence>
<comment type="subcellular location">
    <subcellularLocation>
        <location evidence="1">Cell membrane</location>
        <topology evidence="1">Multi-pass membrane protein</topology>
    </subcellularLocation>
</comment>
<evidence type="ECO:0000313" key="11">
    <source>
        <dbReference type="Proteomes" id="UP000696931"/>
    </source>
</evidence>
<comment type="caution">
    <text evidence="10">The sequence shown here is derived from an EMBL/GenBank/DDBJ whole genome shotgun (WGS) entry which is preliminary data.</text>
</comment>
<dbReference type="EMBL" id="JACRIW010000027">
    <property type="protein sequence ID" value="MBI5168502.1"/>
    <property type="molecule type" value="Genomic_DNA"/>
</dbReference>
<accession>A0A933SAE6</accession>
<keyword evidence="2" id="KW-1003">Cell membrane</keyword>
<feature type="transmembrane region" description="Helical" evidence="7">
    <location>
        <begin position="27"/>
        <end position="51"/>
    </location>
</feature>
<evidence type="ECO:0000256" key="2">
    <source>
        <dbReference type="ARBA" id="ARBA00022475"/>
    </source>
</evidence>
<evidence type="ECO:0000256" key="3">
    <source>
        <dbReference type="ARBA" id="ARBA00022692"/>
    </source>
</evidence>
<keyword evidence="3 7" id="KW-0812">Transmembrane</keyword>
<dbReference type="GO" id="GO:0022857">
    <property type="term" value="F:transmembrane transporter activity"/>
    <property type="evidence" value="ECO:0007669"/>
    <property type="project" value="TreeGrafter"/>
</dbReference>